<proteinExistence type="predicted"/>
<keyword evidence="2" id="KW-1185">Reference proteome</keyword>
<evidence type="ECO:0000313" key="1">
    <source>
        <dbReference type="EMBL" id="KAH0454278.1"/>
    </source>
</evidence>
<accession>A0AAV7GFV3</accession>
<reference evidence="1 2" key="1">
    <citation type="journal article" date="2021" name="Hortic Res">
        <title>Chromosome-scale assembly of the Dendrobium chrysotoxum genome enhances the understanding of orchid evolution.</title>
        <authorList>
            <person name="Zhang Y."/>
            <person name="Zhang G.Q."/>
            <person name="Zhang D."/>
            <person name="Liu X.D."/>
            <person name="Xu X.Y."/>
            <person name="Sun W.H."/>
            <person name="Yu X."/>
            <person name="Zhu X."/>
            <person name="Wang Z.W."/>
            <person name="Zhao X."/>
            <person name="Zhong W.Y."/>
            <person name="Chen H."/>
            <person name="Yin W.L."/>
            <person name="Huang T."/>
            <person name="Niu S.C."/>
            <person name="Liu Z.J."/>
        </authorList>
    </citation>
    <scope>NUCLEOTIDE SEQUENCE [LARGE SCALE GENOMIC DNA]</scope>
    <source>
        <strain evidence="1">Lindl</strain>
    </source>
</reference>
<dbReference type="AlphaFoldDB" id="A0AAV7GFV3"/>
<gene>
    <name evidence="1" type="ORF">IEQ34_016202</name>
</gene>
<evidence type="ECO:0000313" key="2">
    <source>
        <dbReference type="Proteomes" id="UP000775213"/>
    </source>
</evidence>
<sequence>MDEDILRSNKFLTILYSNFLVKTYIGISKITKDQKTYLHVKIYKKRAKILTKLSIEIEIDRRPKKT</sequence>
<protein>
    <submittedName>
        <fullName evidence="1">Uncharacterized protein</fullName>
    </submittedName>
</protein>
<dbReference type="Proteomes" id="UP000775213">
    <property type="component" value="Unassembled WGS sequence"/>
</dbReference>
<comment type="caution">
    <text evidence="1">The sequence shown here is derived from an EMBL/GenBank/DDBJ whole genome shotgun (WGS) entry which is preliminary data.</text>
</comment>
<dbReference type="EMBL" id="JAGFBR010000015">
    <property type="protein sequence ID" value="KAH0454278.1"/>
    <property type="molecule type" value="Genomic_DNA"/>
</dbReference>
<organism evidence="1 2">
    <name type="scientific">Dendrobium chrysotoxum</name>
    <name type="common">Orchid</name>
    <dbReference type="NCBI Taxonomy" id="161865"/>
    <lineage>
        <taxon>Eukaryota</taxon>
        <taxon>Viridiplantae</taxon>
        <taxon>Streptophyta</taxon>
        <taxon>Embryophyta</taxon>
        <taxon>Tracheophyta</taxon>
        <taxon>Spermatophyta</taxon>
        <taxon>Magnoliopsida</taxon>
        <taxon>Liliopsida</taxon>
        <taxon>Asparagales</taxon>
        <taxon>Orchidaceae</taxon>
        <taxon>Epidendroideae</taxon>
        <taxon>Malaxideae</taxon>
        <taxon>Dendrobiinae</taxon>
        <taxon>Dendrobium</taxon>
    </lineage>
</organism>
<name>A0AAV7GFV3_DENCH</name>